<keyword evidence="1" id="KW-0812">Transmembrane</keyword>
<feature type="transmembrane region" description="Helical" evidence="1">
    <location>
        <begin position="38"/>
        <end position="63"/>
    </location>
</feature>
<organism evidence="2 3">
    <name type="scientific">Apodemus speciosus</name>
    <name type="common">Large Japanese field mouse</name>
    <dbReference type="NCBI Taxonomy" id="105296"/>
    <lineage>
        <taxon>Eukaryota</taxon>
        <taxon>Metazoa</taxon>
        <taxon>Chordata</taxon>
        <taxon>Craniata</taxon>
        <taxon>Vertebrata</taxon>
        <taxon>Euteleostomi</taxon>
        <taxon>Mammalia</taxon>
        <taxon>Eutheria</taxon>
        <taxon>Euarchontoglires</taxon>
        <taxon>Glires</taxon>
        <taxon>Rodentia</taxon>
        <taxon>Myomorpha</taxon>
        <taxon>Muroidea</taxon>
        <taxon>Muridae</taxon>
        <taxon>Murinae</taxon>
        <taxon>Apodemus</taxon>
    </lineage>
</organism>
<dbReference type="Proteomes" id="UP001623349">
    <property type="component" value="Unassembled WGS sequence"/>
</dbReference>
<gene>
    <name evidence="2" type="ORF">APTSU1_000312100</name>
</gene>
<feature type="transmembrane region" description="Helical" evidence="1">
    <location>
        <begin position="7"/>
        <end position="26"/>
    </location>
</feature>
<comment type="caution">
    <text evidence="2">The sequence shown here is derived from an EMBL/GenBank/DDBJ whole genome shotgun (WGS) entry which is preliminary data.</text>
</comment>
<name>A0ABQ0EM81_APOSI</name>
<evidence type="ECO:0000313" key="2">
    <source>
        <dbReference type="EMBL" id="GAB1287891.1"/>
    </source>
</evidence>
<dbReference type="EMBL" id="BAAFST010000003">
    <property type="protein sequence ID" value="GAB1287891.1"/>
    <property type="molecule type" value="Genomic_DNA"/>
</dbReference>
<dbReference type="PANTHER" id="PTHR15948">
    <property type="entry name" value="G-PROTEIN COUPLED RECEPTOR 89-RELATED"/>
    <property type="match status" value="1"/>
</dbReference>
<evidence type="ECO:0000256" key="1">
    <source>
        <dbReference type="SAM" id="Phobius"/>
    </source>
</evidence>
<protein>
    <submittedName>
        <fullName evidence="2">Golgi pH regulator</fullName>
    </submittedName>
</protein>
<proteinExistence type="predicted"/>
<keyword evidence="1" id="KW-0472">Membrane</keyword>
<reference evidence="2 3" key="1">
    <citation type="submission" date="2024-08" db="EMBL/GenBank/DDBJ databases">
        <title>The draft genome of Apodemus speciosus.</title>
        <authorList>
            <person name="Nabeshima K."/>
            <person name="Suzuki S."/>
            <person name="Onuma M."/>
        </authorList>
    </citation>
    <scope>NUCLEOTIDE SEQUENCE [LARGE SCALE GENOMIC DNA]</scope>
    <source>
        <strain evidence="2">IB14-021</strain>
    </source>
</reference>
<keyword evidence="1" id="KW-1133">Transmembrane helix</keyword>
<sequence>MSFLIDSSIMITSQILFFGFGWLFFMRQLFKDYEVRQYVVQVIFSVTFAFSCTMFELIIFEILGVLNSRFISQTGFVRGETCAHAPASSCWPSCEQNCGP</sequence>
<accession>A0ABQ0EM81</accession>
<dbReference type="InterPro" id="IPR015672">
    <property type="entry name" value="GPHR/GTG"/>
</dbReference>
<evidence type="ECO:0000313" key="3">
    <source>
        <dbReference type="Proteomes" id="UP001623349"/>
    </source>
</evidence>
<keyword evidence="3" id="KW-1185">Reference proteome</keyword>
<dbReference type="PANTHER" id="PTHR15948:SF0">
    <property type="entry name" value="GOLGI PH REGULATOR A-RELATED"/>
    <property type="match status" value="1"/>
</dbReference>